<name>A0A2V2LPF7_9RHOB</name>
<organism evidence="2 3">
    <name type="scientific">Meridianimarinicoccus roseus</name>
    <dbReference type="NCBI Taxonomy" id="2072018"/>
    <lineage>
        <taxon>Bacteria</taxon>
        <taxon>Pseudomonadati</taxon>
        <taxon>Pseudomonadota</taxon>
        <taxon>Alphaproteobacteria</taxon>
        <taxon>Rhodobacterales</taxon>
        <taxon>Paracoccaceae</taxon>
        <taxon>Meridianimarinicoccus</taxon>
    </lineage>
</organism>
<keyword evidence="1" id="KW-0472">Membrane</keyword>
<dbReference type="Proteomes" id="UP000245680">
    <property type="component" value="Unassembled WGS sequence"/>
</dbReference>
<comment type="caution">
    <text evidence="2">The sequence shown here is derived from an EMBL/GenBank/DDBJ whole genome shotgun (WGS) entry which is preliminary data.</text>
</comment>
<protein>
    <submittedName>
        <fullName evidence="2">Uncharacterized protein</fullName>
    </submittedName>
</protein>
<evidence type="ECO:0000313" key="3">
    <source>
        <dbReference type="Proteomes" id="UP000245680"/>
    </source>
</evidence>
<accession>A0A2V2LPF7</accession>
<feature type="transmembrane region" description="Helical" evidence="1">
    <location>
        <begin position="52"/>
        <end position="70"/>
    </location>
</feature>
<keyword evidence="1" id="KW-0812">Transmembrane</keyword>
<proteinExistence type="predicted"/>
<keyword evidence="3" id="KW-1185">Reference proteome</keyword>
<dbReference type="AlphaFoldDB" id="A0A2V2LPF7"/>
<dbReference type="RefSeq" id="WP_109810935.1">
    <property type="nucleotide sequence ID" value="NZ_QGKU01000026.1"/>
</dbReference>
<dbReference type="EMBL" id="QGKU01000026">
    <property type="protein sequence ID" value="PWR03533.1"/>
    <property type="molecule type" value="Genomic_DNA"/>
</dbReference>
<keyword evidence="1" id="KW-1133">Transmembrane helix</keyword>
<reference evidence="2 3" key="1">
    <citation type="submission" date="2018-05" db="EMBL/GenBank/DDBJ databases">
        <title>Rhodobacteraceae gen. nov., sp. nov. isolated from sea water.</title>
        <authorList>
            <person name="Ren Y."/>
        </authorList>
    </citation>
    <scope>NUCLEOTIDE SEQUENCE [LARGE SCALE GENOMIC DNA]</scope>
    <source>
        <strain evidence="2 3">TG-679</strain>
    </source>
</reference>
<evidence type="ECO:0000256" key="1">
    <source>
        <dbReference type="SAM" id="Phobius"/>
    </source>
</evidence>
<evidence type="ECO:0000313" key="2">
    <source>
        <dbReference type="EMBL" id="PWR03533.1"/>
    </source>
</evidence>
<gene>
    <name evidence="2" type="ORF">DKT77_06680</name>
</gene>
<sequence>MAPSDQNHDHEDPSDAPVLFGWNRSELLALALALGALVLWGLSIVVFGFAGLIVPGLILVLGAFVALIFISRG</sequence>
<feature type="transmembrane region" description="Helical" evidence="1">
    <location>
        <begin position="27"/>
        <end position="46"/>
    </location>
</feature>